<reference evidence="1 2" key="1">
    <citation type="submission" date="2024-02" db="EMBL/GenBank/DDBJ databases">
        <title>High-quality chromosome-scale genome assembly of Pensacola bahiagrass (Paspalum notatum Flugge var. saurae).</title>
        <authorList>
            <person name="Vega J.M."/>
            <person name="Podio M."/>
            <person name="Orjuela J."/>
            <person name="Siena L.A."/>
            <person name="Pessino S.C."/>
            <person name="Combes M.C."/>
            <person name="Mariac C."/>
            <person name="Albertini E."/>
            <person name="Pupilli F."/>
            <person name="Ortiz J.P.A."/>
            <person name="Leblanc O."/>
        </authorList>
    </citation>
    <scope>NUCLEOTIDE SEQUENCE [LARGE SCALE GENOMIC DNA]</scope>
    <source>
        <strain evidence="1">R1</strain>
        <tissue evidence="1">Leaf</tissue>
    </source>
</reference>
<evidence type="ECO:0000313" key="1">
    <source>
        <dbReference type="EMBL" id="WVZ58224.1"/>
    </source>
</evidence>
<name>A0AAQ3SQ88_PASNO</name>
<organism evidence="1 2">
    <name type="scientific">Paspalum notatum var. saurae</name>
    <dbReference type="NCBI Taxonomy" id="547442"/>
    <lineage>
        <taxon>Eukaryota</taxon>
        <taxon>Viridiplantae</taxon>
        <taxon>Streptophyta</taxon>
        <taxon>Embryophyta</taxon>
        <taxon>Tracheophyta</taxon>
        <taxon>Spermatophyta</taxon>
        <taxon>Magnoliopsida</taxon>
        <taxon>Liliopsida</taxon>
        <taxon>Poales</taxon>
        <taxon>Poaceae</taxon>
        <taxon>PACMAD clade</taxon>
        <taxon>Panicoideae</taxon>
        <taxon>Andropogonodae</taxon>
        <taxon>Paspaleae</taxon>
        <taxon>Paspalinae</taxon>
        <taxon>Paspalum</taxon>
    </lineage>
</organism>
<gene>
    <name evidence="1" type="ORF">U9M48_008512</name>
</gene>
<evidence type="ECO:0000313" key="2">
    <source>
        <dbReference type="Proteomes" id="UP001341281"/>
    </source>
</evidence>
<dbReference type="AlphaFoldDB" id="A0AAQ3SQ88"/>
<keyword evidence="2" id="KW-1185">Reference proteome</keyword>
<dbReference type="Proteomes" id="UP001341281">
    <property type="component" value="Chromosome 02"/>
</dbReference>
<proteinExistence type="predicted"/>
<feature type="non-terminal residue" evidence="1">
    <location>
        <position position="54"/>
    </location>
</feature>
<dbReference type="EMBL" id="CP144746">
    <property type="protein sequence ID" value="WVZ58224.1"/>
    <property type="molecule type" value="Genomic_DNA"/>
</dbReference>
<accession>A0AAQ3SQ88</accession>
<sequence>SRRIEVPWIADFTNPSARSVMWQAFRSKMGQFGHFVRPGGSGLESGGLAHLPVL</sequence>
<protein>
    <submittedName>
        <fullName evidence="1">Uncharacterized protein</fullName>
    </submittedName>
</protein>